<evidence type="ECO:0000313" key="4">
    <source>
        <dbReference type="EMBL" id="QNB48051.1"/>
    </source>
</evidence>
<comment type="similarity">
    <text evidence="2">Belongs to the FldB/FldC dehydratase alpha/beta subunit family.</text>
</comment>
<keyword evidence="3" id="KW-0479">Metal-binding</keyword>
<dbReference type="Gene3D" id="1.20.1270.370">
    <property type="match status" value="1"/>
</dbReference>
<dbReference type="InterPro" id="IPR047678">
    <property type="entry name" value="YjiM-like"/>
</dbReference>
<accession>A0A7G6E7J7</accession>
<organism evidence="4 5">
    <name type="scientific">Thermanaerosceptrum fracticalcis</name>
    <dbReference type="NCBI Taxonomy" id="1712410"/>
    <lineage>
        <taxon>Bacteria</taxon>
        <taxon>Bacillati</taxon>
        <taxon>Bacillota</taxon>
        <taxon>Clostridia</taxon>
        <taxon>Eubacteriales</taxon>
        <taxon>Peptococcaceae</taxon>
        <taxon>Thermanaerosceptrum</taxon>
    </lineage>
</organism>
<dbReference type="EMBL" id="CP045798">
    <property type="protein sequence ID" value="QNB48051.1"/>
    <property type="molecule type" value="Genomic_DNA"/>
</dbReference>
<comment type="cofactor">
    <cofactor evidence="1">
        <name>[4Fe-4S] cluster</name>
        <dbReference type="ChEBI" id="CHEBI:49883"/>
    </cofactor>
</comment>
<dbReference type="Gene3D" id="3.40.50.11890">
    <property type="match status" value="1"/>
</dbReference>
<evidence type="ECO:0000256" key="1">
    <source>
        <dbReference type="ARBA" id="ARBA00001966"/>
    </source>
</evidence>
<evidence type="ECO:0000256" key="3">
    <source>
        <dbReference type="ARBA" id="ARBA00023014"/>
    </source>
</evidence>
<proteinExistence type="inferred from homology"/>
<dbReference type="Proteomes" id="UP000515847">
    <property type="component" value="Chromosome"/>
</dbReference>
<dbReference type="Gene3D" id="3.40.50.11900">
    <property type="match status" value="1"/>
</dbReference>
<dbReference type="OrthoDB" id="9810278at2"/>
<dbReference type="GO" id="GO:0016836">
    <property type="term" value="F:hydro-lyase activity"/>
    <property type="evidence" value="ECO:0007669"/>
    <property type="project" value="UniProtKB-ARBA"/>
</dbReference>
<name>A0A7G6E7J7_THEFR</name>
<dbReference type="PANTHER" id="PTHR30548:SF6">
    <property type="entry name" value="DEHYDRATASE SUBUNIT YJIM-RELATED"/>
    <property type="match status" value="1"/>
</dbReference>
<dbReference type="Pfam" id="PF06050">
    <property type="entry name" value="HGD-D"/>
    <property type="match status" value="1"/>
</dbReference>
<dbReference type="KEGG" id="tfr:BR63_18335"/>
<dbReference type="InterPro" id="IPR010327">
    <property type="entry name" value="FldB/FldC_alpha/beta"/>
</dbReference>
<evidence type="ECO:0000313" key="5">
    <source>
        <dbReference type="Proteomes" id="UP000515847"/>
    </source>
</evidence>
<dbReference type="PANTHER" id="PTHR30548">
    <property type="entry name" value="2-HYDROXYGLUTARYL-COA DEHYDRATASE, D-COMPONENT-RELATED"/>
    <property type="match status" value="1"/>
</dbReference>
<protein>
    <submittedName>
        <fullName evidence="4">2-hydroxyacyl-CoA dehydratase</fullName>
    </submittedName>
</protein>
<sequence length="381" mass="42959">MRAKTMEYFDQLIPKGMVLAKEAKEQGKPVVGYYCVFSPIELIEAAGAIPVGLCATKQEPIAEAEKILPRNLCPLVKSSFGFAISGKCPFFHFSDFVLAETTCDGKKKMYELLSEHKPMIVLDIPNSATLEDLNEHWLKQIYRAKEYFEKNLGTEISREKLREVIKVYNEERKLIMELVSLNKHHPTPITGTDLLKVLWGRSFQFNRQEFLDQVKTLITELKEMVANGQFSCSPDSPRILVTGCPTGVGQEKVMGIIQECGGAVVLQESCSGIKGFVDLVDEAKDPFLALAEKYNKIPCACVSPNKGRLSLLSKLVEDFRVDGVVDITLQACHTYNIESYSVKEHLRKNHNIPLLQIETDYSESDTEQIKLRVEAFLEMLK</sequence>
<dbReference type="AlphaFoldDB" id="A0A7G6E7J7"/>
<dbReference type="GO" id="GO:0051536">
    <property type="term" value="F:iron-sulfur cluster binding"/>
    <property type="evidence" value="ECO:0007669"/>
    <property type="project" value="UniProtKB-KW"/>
</dbReference>
<reference evidence="4 5" key="1">
    <citation type="journal article" date="2019" name="Front. Microbiol.">
        <title>Thermoanaerosceptrum fracticalcis gen. nov. sp. nov., a Novel Fumarate-Fermenting Microorganism From a Deep Fractured Carbonate Aquifer of the US Great Basin.</title>
        <authorList>
            <person name="Hamilton-Brehm S.D."/>
            <person name="Stewart L.E."/>
            <person name="Zavarin M."/>
            <person name="Caldwell M."/>
            <person name="Lawson P.A."/>
            <person name="Onstott T.C."/>
            <person name="Grzymski J."/>
            <person name="Neveux I."/>
            <person name="Lollar B.S."/>
            <person name="Russell C.E."/>
            <person name="Moser D.P."/>
        </authorList>
    </citation>
    <scope>NUCLEOTIDE SEQUENCE [LARGE SCALE GENOMIC DNA]</scope>
    <source>
        <strain evidence="4 5">DRI-13</strain>
    </source>
</reference>
<keyword evidence="3" id="KW-0411">Iron-sulfur</keyword>
<keyword evidence="5" id="KW-1185">Reference proteome</keyword>
<keyword evidence="3" id="KW-0408">Iron</keyword>
<evidence type="ECO:0000256" key="2">
    <source>
        <dbReference type="ARBA" id="ARBA00005806"/>
    </source>
</evidence>
<gene>
    <name evidence="4" type="ORF">BR63_18335</name>
</gene>
<dbReference type="NCBIfam" id="NF040772">
    <property type="entry name" value="double_cubane"/>
    <property type="match status" value="1"/>
</dbReference>
<dbReference type="RefSeq" id="WP_034420465.1">
    <property type="nucleotide sequence ID" value="NZ_CP045798.1"/>
</dbReference>